<evidence type="ECO:0000259" key="2">
    <source>
        <dbReference type="Pfam" id="PF13229"/>
    </source>
</evidence>
<evidence type="ECO:0000313" key="3">
    <source>
        <dbReference type="EMBL" id="KAK3285709.1"/>
    </source>
</evidence>
<dbReference type="Pfam" id="PF13229">
    <property type="entry name" value="Beta_helix"/>
    <property type="match status" value="1"/>
</dbReference>
<feature type="domain" description="Right handed beta helix" evidence="2">
    <location>
        <begin position="342"/>
        <end position="446"/>
    </location>
</feature>
<feature type="chain" id="PRO_5041928707" description="Right handed beta helix domain-containing protein" evidence="1">
    <location>
        <begin position="20"/>
        <end position="469"/>
    </location>
</feature>
<dbReference type="SUPFAM" id="SSF51126">
    <property type="entry name" value="Pectin lyase-like"/>
    <property type="match status" value="1"/>
</dbReference>
<organism evidence="3 4">
    <name type="scientific">Cymbomonas tetramitiformis</name>
    <dbReference type="NCBI Taxonomy" id="36881"/>
    <lineage>
        <taxon>Eukaryota</taxon>
        <taxon>Viridiplantae</taxon>
        <taxon>Chlorophyta</taxon>
        <taxon>Pyramimonadophyceae</taxon>
        <taxon>Pyramimonadales</taxon>
        <taxon>Pyramimonadaceae</taxon>
        <taxon>Cymbomonas</taxon>
    </lineage>
</organism>
<dbReference type="Gene3D" id="2.160.20.10">
    <property type="entry name" value="Single-stranded right-handed beta-helix, Pectin lyase-like"/>
    <property type="match status" value="1"/>
</dbReference>
<comment type="caution">
    <text evidence="3">The sequence shown here is derived from an EMBL/GenBank/DDBJ whole genome shotgun (WGS) entry which is preliminary data.</text>
</comment>
<feature type="signal peptide" evidence="1">
    <location>
        <begin position="1"/>
        <end position="19"/>
    </location>
</feature>
<accession>A0AAE0LI72</accession>
<keyword evidence="4" id="KW-1185">Reference proteome</keyword>
<dbReference type="InterPro" id="IPR012334">
    <property type="entry name" value="Pectin_lyas_fold"/>
</dbReference>
<dbReference type="InterPro" id="IPR039448">
    <property type="entry name" value="Beta_helix"/>
</dbReference>
<keyword evidence="1" id="KW-0732">Signal</keyword>
<dbReference type="AlphaFoldDB" id="A0AAE0LI72"/>
<protein>
    <recommendedName>
        <fullName evidence="2">Right handed beta helix domain-containing protein</fullName>
    </recommendedName>
</protein>
<dbReference type="InterPro" id="IPR011050">
    <property type="entry name" value="Pectin_lyase_fold/virulence"/>
</dbReference>
<reference evidence="3 4" key="1">
    <citation type="journal article" date="2015" name="Genome Biol. Evol.">
        <title>Comparative Genomics of a Bacterivorous Green Alga Reveals Evolutionary Causalities and Consequences of Phago-Mixotrophic Mode of Nutrition.</title>
        <authorList>
            <person name="Burns J.A."/>
            <person name="Paasch A."/>
            <person name="Narechania A."/>
            <person name="Kim E."/>
        </authorList>
    </citation>
    <scope>NUCLEOTIDE SEQUENCE [LARGE SCALE GENOMIC DNA]</scope>
    <source>
        <strain evidence="3 4">PLY_AMNH</strain>
    </source>
</reference>
<evidence type="ECO:0000256" key="1">
    <source>
        <dbReference type="SAM" id="SignalP"/>
    </source>
</evidence>
<gene>
    <name evidence="3" type="ORF">CYMTET_6699</name>
</gene>
<name>A0AAE0LI72_9CHLO</name>
<sequence length="469" mass="47945">MIQLCTTLMFASLATLAKACLEGPPVQDGNLVWTEFGVAQIAGLTTLFGEPSVGAAFDARTLVASGVLKYKPSESEAESAEDGTPLKAAGDVIKRGNPRQLFSNFLAYSSGDSSGPLSSPARAEYLQEDAQCTPVNITFHAVLNASEVSWYIDDMCNDGTIYNNTFSEDGRTFNKQCCLTLGNISVTCWDSYGDGWHGGYLSSSSIDGSICQDFTSGSSKVETYALTLSAPSPPAPPVEIVGSVAVIADSVWAEAHLREAIENSSIAIIQLHTDVILSQSLPDIYRKLAIVGSCPSSSSGEGNDGKCAIDGQQHVRILTVSGTSGELHIDGLVLQNGYASTGGGIYGSSGASVTVTNSTIRACAASGYGGGIYGGDGASVAVTNSTISNCAASDGSGGGIHGNAEASVTVTNSIITNCAASSDGGGIYGFSGASVTVTNSTIRTCAASGYGGGMYGVMAQCGCDKQHDQ</sequence>
<dbReference type="EMBL" id="LGRX02001666">
    <property type="protein sequence ID" value="KAK3285709.1"/>
    <property type="molecule type" value="Genomic_DNA"/>
</dbReference>
<proteinExistence type="predicted"/>
<evidence type="ECO:0000313" key="4">
    <source>
        <dbReference type="Proteomes" id="UP001190700"/>
    </source>
</evidence>
<dbReference type="Proteomes" id="UP001190700">
    <property type="component" value="Unassembled WGS sequence"/>
</dbReference>